<sequence>MLFRALYHHEKCLQSIFNVLRCTKHLTQDVPTKLVTHCNNQFTHQTSPTLGNKRNVNEQLTLNYL</sequence>
<accession>A0ABN9FVA9</accession>
<dbReference type="Proteomes" id="UP001162483">
    <property type="component" value="Unassembled WGS sequence"/>
</dbReference>
<keyword evidence="2" id="KW-1185">Reference proteome</keyword>
<evidence type="ECO:0000313" key="1">
    <source>
        <dbReference type="EMBL" id="CAI9601046.1"/>
    </source>
</evidence>
<proteinExistence type="predicted"/>
<name>A0ABN9FVA9_9NEOB</name>
<dbReference type="EMBL" id="CATNWA010017512">
    <property type="protein sequence ID" value="CAI9601046.1"/>
    <property type="molecule type" value="Genomic_DNA"/>
</dbReference>
<gene>
    <name evidence="1" type="ORF">SPARVUS_LOCUS12920974</name>
</gene>
<reference evidence="1" key="1">
    <citation type="submission" date="2023-05" db="EMBL/GenBank/DDBJ databases">
        <authorList>
            <person name="Stuckert A."/>
        </authorList>
    </citation>
    <scope>NUCLEOTIDE SEQUENCE</scope>
</reference>
<comment type="caution">
    <text evidence="1">The sequence shown here is derived from an EMBL/GenBank/DDBJ whole genome shotgun (WGS) entry which is preliminary data.</text>
</comment>
<feature type="non-terminal residue" evidence="1">
    <location>
        <position position="65"/>
    </location>
</feature>
<protein>
    <submittedName>
        <fullName evidence="1">Uncharacterized protein</fullName>
    </submittedName>
</protein>
<organism evidence="1 2">
    <name type="scientific">Staurois parvus</name>
    <dbReference type="NCBI Taxonomy" id="386267"/>
    <lineage>
        <taxon>Eukaryota</taxon>
        <taxon>Metazoa</taxon>
        <taxon>Chordata</taxon>
        <taxon>Craniata</taxon>
        <taxon>Vertebrata</taxon>
        <taxon>Euteleostomi</taxon>
        <taxon>Amphibia</taxon>
        <taxon>Batrachia</taxon>
        <taxon>Anura</taxon>
        <taxon>Neobatrachia</taxon>
        <taxon>Ranoidea</taxon>
        <taxon>Ranidae</taxon>
        <taxon>Staurois</taxon>
    </lineage>
</organism>
<evidence type="ECO:0000313" key="2">
    <source>
        <dbReference type="Proteomes" id="UP001162483"/>
    </source>
</evidence>